<keyword evidence="4" id="KW-0479">Metal-binding</keyword>
<dbReference type="InterPro" id="IPR006439">
    <property type="entry name" value="HAD-SF_hydro_IA"/>
</dbReference>
<dbReference type="PANTHER" id="PTHR20371:SF1">
    <property type="entry name" value="ENOLASE-PHOSPHATASE E1"/>
    <property type="match status" value="1"/>
</dbReference>
<comment type="caution">
    <text evidence="5">The sequence shown here is derived from an EMBL/GenBank/DDBJ whole genome shotgun (WGS) entry which is preliminary data.</text>
</comment>
<dbReference type="CDD" id="cd01629">
    <property type="entry name" value="HAD_EP"/>
    <property type="match status" value="1"/>
</dbReference>
<dbReference type="Proteomes" id="UP001620597">
    <property type="component" value="Unassembled WGS sequence"/>
</dbReference>
<keyword evidence="6" id="KW-1185">Reference proteome</keyword>
<keyword evidence="4" id="KW-0460">Magnesium</keyword>
<gene>
    <name evidence="4 5" type="primary">mtnC</name>
    <name evidence="5" type="ORF">WG929_00160</name>
</gene>
<dbReference type="HAMAP" id="MF_01681">
    <property type="entry name" value="Salvage_MtnC"/>
    <property type="match status" value="1"/>
</dbReference>
<comment type="pathway">
    <text evidence="4">Amino-acid biosynthesis; L-methionine biosynthesis via salvage pathway; L-methionine from S-methyl-5-thio-alpha-D-ribose 1-phosphate: step 3/6.</text>
</comment>
<comment type="subunit">
    <text evidence="4">Monomer.</text>
</comment>
<comment type="function">
    <text evidence="4">Bifunctional enzyme that catalyzes the enolization of 2,3-diketo-5-methylthiopentyl-1-phosphate (DK-MTP-1-P) into the intermediate 2-hydroxy-3-keto-5-methylthiopentenyl-1-phosphate (HK-MTPenyl-1-P), which is then dephosphorylated to form the acireductone 1,2-dihydroxy-3-keto-5-methylthiopentene (DHK-MTPene).</text>
</comment>
<dbReference type="PRINTS" id="PR00413">
    <property type="entry name" value="HADHALOGNASE"/>
</dbReference>
<evidence type="ECO:0000256" key="1">
    <source>
        <dbReference type="ARBA" id="ARBA00022605"/>
    </source>
</evidence>
<dbReference type="NCBIfam" id="TIGR01691">
    <property type="entry name" value="enolase-ppase"/>
    <property type="match status" value="1"/>
</dbReference>
<evidence type="ECO:0000313" key="5">
    <source>
        <dbReference type="EMBL" id="MFK4750808.1"/>
    </source>
</evidence>
<protein>
    <recommendedName>
        <fullName evidence="4">Enolase-phosphatase E1</fullName>
        <ecNumber evidence="4">3.1.3.77</ecNumber>
    </recommendedName>
    <alternativeName>
        <fullName evidence="4">2,3-diketo-5-methylthio-1-phosphopentane phosphatase</fullName>
    </alternativeName>
</protein>
<reference evidence="5 6" key="1">
    <citation type="submission" date="2024-03" db="EMBL/GenBank/DDBJ databases">
        <title>High-quality draft genome sequence of Oceanobacter sp. wDCs-4.</title>
        <authorList>
            <person name="Dong C."/>
        </authorList>
    </citation>
    <scope>NUCLEOTIDE SEQUENCE [LARGE SCALE GENOMIC DNA]</scope>
    <source>
        <strain evidence="6">wDCs-4</strain>
    </source>
</reference>
<dbReference type="Gene3D" id="1.10.720.60">
    <property type="match status" value="1"/>
</dbReference>
<dbReference type="InterPro" id="IPR023214">
    <property type="entry name" value="HAD_sf"/>
</dbReference>
<dbReference type="SFLD" id="SFLDG01129">
    <property type="entry name" value="C1.5:_HAD__Beta-PGM__Phosphata"/>
    <property type="match status" value="1"/>
</dbReference>
<evidence type="ECO:0000256" key="2">
    <source>
        <dbReference type="ARBA" id="ARBA00022801"/>
    </source>
</evidence>
<name>A0ABW8NCX0_9GAMM</name>
<comment type="catalytic activity">
    <reaction evidence="4">
        <text>5-methylsulfanyl-2,3-dioxopentyl phosphate + H2O = 1,2-dihydroxy-5-(methylsulfanyl)pent-1-en-3-one + phosphate</text>
        <dbReference type="Rhea" id="RHEA:21700"/>
        <dbReference type="ChEBI" id="CHEBI:15377"/>
        <dbReference type="ChEBI" id="CHEBI:43474"/>
        <dbReference type="ChEBI" id="CHEBI:49252"/>
        <dbReference type="ChEBI" id="CHEBI:58828"/>
        <dbReference type="EC" id="3.1.3.77"/>
    </reaction>
</comment>
<evidence type="ECO:0000313" key="6">
    <source>
        <dbReference type="Proteomes" id="UP001620597"/>
    </source>
</evidence>
<keyword evidence="3 4" id="KW-0486">Methionine biosynthesis</keyword>
<proteinExistence type="inferred from homology"/>
<dbReference type="Pfam" id="PF00702">
    <property type="entry name" value="Hydrolase"/>
    <property type="match status" value="1"/>
</dbReference>
<organism evidence="5 6">
    <name type="scientific">Oceanobacter antarcticus</name>
    <dbReference type="NCBI Taxonomy" id="3133425"/>
    <lineage>
        <taxon>Bacteria</taxon>
        <taxon>Pseudomonadati</taxon>
        <taxon>Pseudomonadota</taxon>
        <taxon>Gammaproteobacteria</taxon>
        <taxon>Oceanospirillales</taxon>
        <taxon>Oceanospirillaceae</taxon>
        <taxon>Oceanobacter</taxon>
    </lineage>
</organism>
<accession>A0ABW8NCX0</accession>
<dbReference type="InterPro" id="IPR036412">
    <property type="entry name" value="HAD-like_sf"/>
</dbReference>
<keyword evidence="1 4" id="KW-0028">Amino-acid biosynthesis</keyword>
<dbReference type="InterPro" id="IPR023943">
    <property type="entry name" value="Enolase-ppase_E1"/>
</dbReference>
<dbReference type="SUPFAM" id="SSF56784">
    <property type="entry name" value="HAD-like"/>
    <property type="match status" value="1"/>
</dbReference>
<sequence>MTVKVILTDIEGTTSSIAFVKDVLFPYAASHLAGYVRANRNAPLVQQQLQATAQLLEEESPGSEATAADTDALINTLLEWIAADRKATPLKVLQGLIWETGYKNGDYAAHMYPDATANLRQWHADGIPLYVYSSGSVKAQQLFFGYSQDGNLLPLFSGHFDTQSGAKQAADSYRNIVQQLQTQHVGLLAADVLFLSDIEAELDAAREAGLQTCWLIRDGKIPQASAHTAVPSFDFVQPL</sequence>
<comment type="cofactor">
    <cofactor evidence="4">
        <name>Mg(2+)</name>
        <dbReference type="ChEBI" id="CHEBI:18420"/>
    </cofactor>
    <text evidence="4">Binds 1 Mg(2+) ion per subunit.</text>
</comment>
<comment type="similarity">
    <text evidence="4">Belongs to the HAD-like hydrolase superfamily. MasA/MtnC family.</text>
</comment>
<dbReference type="SFLD" id="SFLDS00003">
    <property type="entry name" value="Haloacid_Dehalogenase"/>
    <property type="match status" value="1"/>
</dbReference>
<dbReference type="SFLD" id="SFLDG01133">
    <property type="entry name" value="C1.5.4:_Enolase-phosphatase_Li"/>
    <property type="match status" value="1"/>
</dbReference>
<evidence type="ECO:0000256" key="3">
    <source>
        <dbReference type="ARBA" id="ARBA00023167"/>
    </source>
</evidence>
<dbReference type="SFLD" id="SFLDF00044">
    <property type="entry name" value="enolase-phosphatase"/>
    <property type="match status" value="1"/>
</dbReference>
<dbReference type="Gene3D" id="3.40.50.1000">
    <property type="entry name" value="HAD superfamily/HAD-like"/>
    <property type="match status" value="1"/>
</dbReference>
<dbReference type="GO" id="GO:0043874">
    <property type="term" value="F:acireductone synthase activity"/>
    <property type="evidence" value="ECO:0007669"/>
    <property type="project" value="UniProtKB-EC"/>
</dbReference>
<dbReference type="EC" id="3.1.3.77" evidence="4"/>
<dbReference type="RefSeq" id="WP_416204391.1">
    <property type="nucleotide sequence ID" value="NZ_JBBKTX010000001.1"/>
</dbReference>
<comment type="pathway">
    <text evidence="4">Amino-acid biosynthesis; L-methionine biosynthesis via salvage pathway; L-methionine from S-methyl-5-thio-alpha-D-ribose 1-phosphate: step 4/6.</text>
</comment>
<keyword evidence="2 4" id="KW-0378">Hydrolase</keyword>
<evidence type="ECO:0000256" key="4">
    <source>
        <dbReference type="HAMAP-Rule" id="MF_01681"/>
    </source>
</evidence>
<dbReference type="EMBL" id="JBBKTX010000001">
    <property type="protein sequence ID" value="MFK4750808.1"/>
    <property type="molecule type" value="Genomic_DNA"/>
</dbReference>
<dbReference type="PANTHER" id="PTHR20371">
    <property type="entry name" value="ENOLASE-PHOSPHATASE E1"/>
    <property type="match status" value="1"/>
</dbReference>